<comment type="caution">
    <text evidence="8">Lacks conserved residue(s) required for the propagation of feature annotation.</text>
</comment>
<comment type="pathway">
    <text evidence="8">Carbohydrate metabolism; tricarboxylic acid cycle; succinate from succinyl-CoA (ligase route): step 1/1.</text>
</comment>
<comment type="catalytic activity">
    <reaction evidence="8">
        <text>succinate + ATP + CoA = succinyl-CoA + ADP + phosphate</text>
        <dbReference type="Rhea" id="RHEA:17661"/>
        <dbReference type="ChEBI" id="CHEBI:30031"/>
        <dbReference type="ChEBI" id="CHEBI:30616"/>
        <dbReference type="ChEBI" id="CHEBI:43474"/>
        <dbReference type="ChEBI" id="CHEBI:57287"/>
        <dbReference type="ChEBI" id="CHEBI:57292"/>
        <dbReference type="ChEBI" id="CHEBI:456216"/>
        <dbReference type="EC" id="6.2.1.5"/>
    </reaction>
</comment>
<keyword evidence="4 8" id="KW-0479">Metal-binding</keyword>
<dbReference type="NCBIfam" id="NF001913">
    <property type="entry name" value="PRK00696.1"/>
    <property type="match status" value="1"/>
</dbReference>
<dbReference type="GO" id="GO:0006099">
    <property type="term" value="P:tricarboxylic acid cycle"/>
    <property type="evidence" value="ECO:0007669"/>
    <property type="project" value="UniProtKB-UniRule"/>
</dbReference>
<feature type="binding site" evidence="8">
    <location>
        <position position="199"/>
    </location>
    <ligand>
        <name>Mg(2+)</name>
        <dbReference type="ChEBI" id="CHEBI:18420"/>
    </ligand>
</feature>
<dbReference type="EC" id="6.2.1.5" evidence="8"/>
<feature type="binding site" evidence="8">
    <location>
        <position position="46"/>
    </location>
    <ligand>
        <name>ATP</name>
        <dbReference type="ChEBI" id="CHEBI:30616"/>
    </ligand>
</feature>
<dbReference type="PANTHER" id="PTHR11815:SF10">
    <property type="entry name" value="SUCCINATE--COA LIGASE [GDP-FORMING] SUBUNIT BETA, MITOCHONDRIAL"/>
    <property type="match status" value="1"/>
</dbReference>
<dbReference type="GO" id="GO:0004775">
    <property type="term" value="F:succinate-CoA ligase (ADP-forming) activity"/>
    <property type="evidence" value="ECO:0007669"/>
    <property type="project" value="UniProtKB-UniRule"/>
</dbReference>
<feature type="domain" description="ATP-grasp" evidence="9">
    <location>
        <begin position="9"/>
        <end position="227"/>
    </location>
</feature>
<comment type="subunit">
    <text evidence="8">Heterotetramer of two alpha and two beta subunits.</text>
</comment>
<proteinExistence type="inferred from homology"/>
<dbReference type="UniPathway" id="UPA00223">
    <property type="reaction ID" value="UER00999"/>
</dbReference>
<evidence type="ECO:0000256" key="7">
    <source>
        <dbReference type="ARBA" id="ARBA00022842"/>
    </source>
</evidence>
<dbReference type="AlphaFoldDB" id="A0A6L6YJP3"/>
<dbReference type="FunFam" id="3.30.470.20:FF:000002">
    <property type="entry name" value="Succinate--CoA ligase [ADP-forming] subunit beta"/>
    <property type="match status" value="1"/>
</dbReference>
<comment type="similarity">
    <text evidence="1 8">Belongs to the succinate/malate CoA ligase beta subunit family.</text>
</comment>
<dbReference type="GO" id="GO:0005524">
    <property type="term" value="F:ATP binding"/>
    <property type="evidence" value="ECO:0007669"/>
    <property type="project" value="UniProtKB-UniRule"/>
</dbReference>
<dbReference type="Pfam" id="PF08442">
    <property type="entry name" value="ATP-grasp_2"/>
    <property type="match status" value="1"/>
</dbReference>
<dbReference type="Gene3D" id="3.30.470.20">
    <property type="entry name" value="ATP-grasp fold, B domain"/>
    <property type="match status" value="1"/>
</dbReference>
<dbReference type="GO" id="GO:0006104">
    <property type="term" value="P:succinyl-CoA metabolic process"/>
    <property type="evidence" value="ECO:0007669"/>
    <property type="project" value="TreeGrafter"/>
</dbReference>
<dbReference type="RefSeq" id="WP_160336300.1">
    <property type="nucleotide sequence ID" value="NZ_WSRP01000054.1"/>
</dbReference>
<organism evidence="10 11">
    <name type="scientific">Parasutterella muris</name>
    <dbReference type="NCBI Taxonomy" id="2565572"/>
    <lineage>
        <taxon>Bacteria</taxon>
        <taxon>Pseudomonadati</taxon>
        <taxon>Pseudomonadota</taxon>
        <taxon>Betaproteobacteria</taxon>
        <taxon>Burkholderiales</taxon>
        <taxon>Sutterellaceae</taxon>
        <taxon>Parasutterella</taxon>
    </lineage>
</organism>
<dbReference type="GO" id="GO:0005829">
    <property type="term" value="C:cytosol"/>
    <property type="evidence" value="ECO:0007669"/>
    <property type="project" value="TreeGrafter"/>
</dbReference>
<accession>A0A6L6YJP3</accession>
<dbReference type="GO" id="GO:0042709">
    <property type="term" value="C:succinate-CoA ligase complex"/>
    <property type="evidence" value="ECO:0007669"/>
    <property type="project" value="TreeGrafter"/>
</dbReference>
<dbReference type="FunFam" id="3.40.50.261:FF:000001">
    <property type="entry name" value="Succinate--CoA ligase [ADP-forming] subunit beta"/>
    <property type="match status" value="1"/>
</dbReference>
<comment type="catalytic activity">
    <reaction evidence="8">
        <text>GTP + succinate + CoA = succinyl-CoA + GDP + phosphate</text>
        <dbReference type="Rhea" id="RHEA:22120"/>
        <dbReference type="ChEBI" id="CHEBI:30031"/>
        <dbReference type="ChEBI" id="CHEBI:37565"/>
        <dbReference type="ChEBI" id="CHEBI:43474"/>
        <dbReference type="ChEBI" id="CHEBI:57287"/>
        <dbReference type="ChEBI" id="CHEBI:57292"/>
        <dbReference type="ChEBI" id="CHEBI:58189"/>
    </reaction>
</comment>
<evidence type="ECO:0000256" key="8">
    <source>
        <dbReference type="HAMAP-Rule" id="MF_00558"/>
    </source>
</evidence>
<dbReference type="SUPFAM" id="SSF52210">
    <property type="entry name" value="Succinyl-CoA synthetase domains"/>
    <property type="match status" value="1"/>
</dbReference>
<dbReference type="Gene3D" id="3.30.1490.20">
    <property type="entry name" value="ATP-grasp fold, A domain"/>
    <property type="match status" value="1"/>
</dbReference>
<keyword evidence="5 8" id="KW-0547">Nucleotide-binding</keyword>
<dbReference type="InterPro" id="IPR011761">
    <property type="entry name" value="ATP-grasp"/>
</dbReference>
<gene>
    <name evidence="8 10" type="primary">sucC</name>
    <name evidence="10" type="ORF">E5987_11920</name>
</gene>
<dbReference type="InterPro" id="IPR005811">
    <property type="entry name" value="SUCC_ACL_C"/>
</dbReference>
<dbReference type="PANTHER" id="PTHR11815">
    <property type="entry name" value="SUCCINYL-COA SYNTHETASE BETA CHAIN"/>
    <property type="match status" value="1"/>
</dbReference>
<comment type="function">
    <text evidence="8">Succinyl-CoA synthetase functions in the citric acid cycle (TCA), coupling the hydrolysis of succinyl-CoA to the synthesis of either ATP or GTP and thus represents the only step of substrate-level phosphorylation in the TCA. The beta subunit provides nucleotide specificity of the enzyme and binds the substrate succinate, while the binding sites for coenzyme A and phosphate are found in the alpha subunit.</text>
</comment>
<dbReference type="GO" id="GO:0000287">
    <property type="term" value="F:magnesium ion binding"/>
    <property type="evidence" value="ECO:0007669"/>
    <property type="project" value="UniProtKB-UniRule"/>
</dbReference>
<keyword evidence="3 8" id="KW-0436">Ligase</keyword>
<evidence type="ECO:0000256" key="5">
    <source>
        <dbReference type="ARBA" id="ARBA00022741"/>
    </source>
</evidence>
<dbReference type="InterPro" id="IPR013815">
    <property type="entry name" value="ATP_grasp_subdomain_1"/>
</dbReference>
<protein>
    <recommendedName>
        <fullName evidence="8">Succinate--CoA ligase [ADP-forming] subunit beta</fullName>
        <ecNumber evidence="8">6.2.1.5</ecNumber>
    </recommendedName>
    <alternativeName>
        <fullName evidence="8">Succinyl-CoA synthetase subunit beta</fullName>
        <shortName evidence="8">SCS-beta</shortName>
    </alternativeName>
</protein>
<evidence type="ECO:0000313" key="10">
    <source>
        <dbReference type="EMBL" id="MVX57887.1"/>
    </source>
</evidence>
<keyword evidence="2 8" id="KW-0816">Tricarboxylic acid cycle</keyword>
<comment type="caution">
    <text evidence="10">The sequence shown here is derived from an EMBL/GenBank/DDBJ whole genome shotgun (WGS) entry which is preliminary data.</text>
</comment>
<feature type="binding site" evidence="8">
    <location>
        <begin position="53"/>
        <end position="55"/>
    </location>
    <ligand>
        <name>ATP</name>
        <dbReference type="ChEBI" id="CHEBI:30616"/>
    </ligand>
</feature>
<reference evidence="10 11" key="1">
    <citation type="submission" date="2019-12" db="EMBL/GenBank/DDBJ databases">
        <title>Microbes associate with the intestines of laboratory mice.</title>
        <authorList>
            <person name="Navarre W."/>
            <person name="Wong E."/>
        </authorList>
    </citation>
    <scope>NUCLEOTIDE SEQUENCE [LARGE SCALE GENOMIC DNA]</scope>
    <source>
        <strain evidence="10 11">NM82_D38</strain>
    </source>
</reference>
<keyword evidence="6 8" id="KW-0067">ATP-binding</keyword>
<evidence type="ECO:0000256" key="1">
    <source>
        <dbReference type="ARBA" id="ARBA00009182"/>
    </source>
</evidence>
<keyword evidence="11" id="KW-1185">Reference proteome</keyword>
<evidence type="ECO:0000256" key="3">
    <source>
        <dbReference type="ARBA" id="ARBA00022598"/>
    </source>
</evidence>
<dbReference type="InterPro" id="IPR016102">
    <property type="entry name" value="Succinyl-CoA_synth-like"/>
</dbReference>
<dbReference type="NCBIfam" id="TIGR01016">
    <property type="entry name" value="sucCoAbeta"/>
    <property type="match status" value="1"/>
</dbReference>
<keyword evidence="7 8" id="KW-0460">Magnesium</keyword>
<dbReference type="HAMAP" id="MF_00558">
    <property type="entry name" value="Succ_CoA_beta"/>
    <property type="match status" value="1"/>
</dbReference>
<name>A0A6L6YJP3_9BURK</name>
<feature type="binding site" evidence="8">
    <location>
        <position position="107"/>
    </location>
    <ligand>
        <name>ATP</name>
        <dbReference type="ChEBI" id="CHEBI:30616"/>
    </ligand>
</feature>
<feature type="binding site" evidence="8">
    <location>
        <position position="102"/>
    </location>
    <ligand>
        <name>ATP</name>
        <dbReference type="ChEBI" id="CHEBI:30616"/>
    </ligand>
</feature>
<dbReference type="EMBL" id="WSRP01000054">
    <property type="protein sequence ID" value="MVX57887.1"/>
    <property type="molecule type" value="Genomic_DNA"/>
</dbReference>
<dbReference type="Proteomes" id="UP000472580">
    <property type="component" value="Unassembled WGS sequence"/>
</dbReference>
<dbReference type="PROSITE" id="PS50975">
    <property type="entry name" value="ATP_GRASP"/>
    <property type="match status" value="1"/>
</dbReference>
<dbReference type="Gene3D" id="3.40.50.261">
    <property type="entry name" value="Succinyl-CoA synthetase domains"/>
    <property type="match status" value="1"/>
</dbReference>
<evidence type="ECO:0000259" key="9">
    <source>
        <dbReference type="PROSITE" id="PS50975"/>
    </source>
</evidence>
<dbReference type="PROSITE" id="PS01217">
    <property type="entry name" value="SUCCINYL_COA_LIG_3"/>
    <property type="match status" value="1"/>
</dbReference>
<feature type="binding site" evidence="8">
    <location>
        <position position="264"/>
    </location>
    <ligand>
        <name>substrate</name>
        <note>ligand shared with subunit alpha</note>
    </ligand>
</feature>
<evidence type="ECO:0000256" key="4">
    <source>
        <dbReference type="ARBA" id="ARBA00022723"/>
    </source>
</evidence>
<dbReference type="FunFam" id="3.30.1490.20:FF:000002">
    <property type="entry name" value="Succinate--CoA ligase [ADP-forming] subunit beta"/>
    <property type="match status" value="1"/>
</dbReference>
<sequence length="387" mass="41445">MKIHEYQARRILQNFDVPVPVAEVASSAEEAEQIAKEIGGRVWAVKAQVHAGGRGKAGGVKLARSLGDISALASSLIGSRLVTKQTGAHGAPVSKVLIQEGLNIAQEFYVGLLIDRQAQKPILIASAEGGVEIERVAAESPEKIINTYIDPESGLSREQALEVATKLGVEPAVCPECADVLVKLWNTFNSMDCSLLEINPLIVTAEHKVYPLDVKMTFDDNALMRHPELESLHDPEQEDPTELTAHQAGLQYIQLDGNIACLVNGAGLAMATMDTIKLFGGEPANFLDIGGGASVEKVTAAFEIMLSRPEVKVILVNIFGGIMKCDIIAEGIVQACHKVKLTVPLVVRMKGTHEELGKQILKDSGLPILSAESLGEAAKLAVEKSRE</sequence>
<dbReference type="SUPFAM" id="SSF56059">
    <property type="entry name" value="Glutathione synthetase ATP-binding domain-like"/>
    <property type="match status" value="1"/>
</dbReference>
<feature type="binding site" evidence="8">
    <location>
        <begin position="321"/>
        <end position="323"/>
    </location>
    <ligand>
        <name>substrate</name>
        <note>ligand shared with subunit alpha</note>
    </ligand>
</feature>
<evidence type="ECO:0000256" key="2">
    <source>
        <dbReference type="ARBA" id="ARBA00022532"/>
    </source>
</evidence>
<dbReference type="InterPro" id="IPR017866">
    <property type="entry name" value="Succ-CoA_synthase_bsu_CS"/>
</dbReference>
<evidence type="ECO:0000313" key="11">
    <source>
        <dbReference type="Proteomes" id="UP000472580"/>
    </source>
</evidence>
<dbReference type="InterPro" id="IPR013650">
    <property type="entry name" value="ATP-grasp_succ-CoA_synth-type"/>
</dbReference>
<feature type="binding site" evidence="8">
    <location>
        <position position="213"/>
    </location>
    <ligand>
        <name>Mg(2+)</name>
        <dbReference type="ChEBI" id="CHEBI:18420"/>
    </ligand>
</feature>
<dbReference type="PIRSF" id="PIRSF001554">
    <property type="entry name" value="SucCS_beta"/>
    <property type="match status" value="1"/>
</dbReference>
<dbReference type="Pfam" id="PF00549">
    <property type="entry name" value="Ligase_CoA"/>
    <property type="match status" value="1"/>
</dbReference>
<dbReference type="OrthoDB" id="9802602at2"/>
<dbReference type="InterPro" id="IPR005809">
    <property type="entry name" value="Succ_CoA_ligase-like_bsu"/>
</dbReference>
<comment type="cofactor">
    <cofactor evidence="8">
        <name>Mg(2+)</name>
        <dbReference type="ChEBI" id="CHEBI:18420"/>
    </cofactor>
    <text evidence="8">Binds 1 Mg(2+) ion per subunit.</text>
</comment>
<evidence type="ECO:0000256" key="6">
    <source>
        <dbReference type="ARBA" id="ARBA00022840"/>
    </source>
</evidence>